<reference evidence="2" key="2">
    <citation type="submission" date="2020-09" db="EMBL/GenBank/DDBJ databases">
        <authorList>
            <person name="Sun Q."/>
            <person name="Ohkuma M."/>
        </authorList>
    </citation>
    <scope>NUCLEOTIDE SEQUENCE</scope>
    <source>
        <strain evidence="2">JCM 3172</strain>
    </source>
</reference>
<accession>A0A918LTJ9</accession>
<feature type="region of interest" description="Disordered" evidence="1">
    <location>
        <begin position="15"/>
        <end position="113"/>
    </location>
</feature>
<organism evidence="2 3">
    <name type="scientific">Streptomyces purpureus</name>
    <dbReference type="NCBI Taxonomy" id="1951"/>
    <lineage>
        <taxon>Bacteria</taxon>
        <taxon>Bacillati</taxon>
        <taxon>Actinomycetota</taxon>
        <taxon>Actinomycetes</taxon>
        <taxon>Kitasatosporales</taxon>
        <taxon>Streptomycetaceae</taxon>
        <taxon>Streptomyces</taxon>
    </lineage>
</organism>
<dbReference type="AlphaFoldDB" id="A0A918LTJ9"/>
<comment type="caution">
    <text evidence="2">The sequence shown here is derived from an EMBL/GenBank/DDBJ whole genome shotgun (WGS) entry which is preliminary data.</text>
</comment>
<feature type="compositionally biased region" description="Polar residues" evidence="1">
    <location>
        <begin position="71"/>
        <end position="82"/>
    </location>
</feature>
<sequence>MQYLTASRQYRATHARLGERAAARPQSGFATRRVGGRDGTHRVHGLVEQVGDGPRAARTRYGRPAAHPQKGSPQSQPPNSNAAPKAIPTQPGHVAMHRAAERSQGRMLTRGCA</sequence>
<proteinExistence type="predicted"/>
<name>A0A918LTJ9_9ACTN</name>
<evidence type="ECO:0000313" key="2">
    <source>
        <dbReference type="EMBL" id="GGT47313.1"/>
    </source>
</evidence>
<dbReference type="EMBL" id="BMQQ01000019">
    <property type="protein sequence ID" value="GGT47313.1"/>
    <property type="molecule type" value="Genomic_DNA"/>
</dbReference>
<keyword evidence="3" id="KW-1185">Reference proteome</keyword>
<protein>
    <submittedName>
        <fullName evidence="2">Uncharacterized protein</fullName>
    </submittedName>
</protein>
<evidence type="ECO:0000313" key="3">
    <source>
        <dbReference type="Proteomes" id="UP000619486"/>
    </source>
</evidence>
<dbReference type="Proteomes" id="UP000619486">
    <property type="component" value="Unassembled WGS sequence"/>
</dbReference>
<reference evidence="2" key="1">
    <citation type="journal article" date="2014" name="Int. J. Syst. Evol. Microbiol.">
        <title>Complete genome sequence of Corynebacterium casei LMG S-19264T (=DSM 44701T), isolated from a smear-ripened cheese.</title>
        <authorList>
            <consortium name="US DOE Joint Genome Institute (JGI-PGF)"/>
            <person name="Walter F."/>
            <person name="Albersmeier A."/>
            <person name="Kalinowski J."/>
            <person name="Ruckert C."/>
        </authorList>
    </citation>
    <scope>NUCLEOTIDE SEQUENCE</scope>
    <source>
        <strain evidence="2">JCM 3172</strain>
    </source>
</reference>
<gene>
    <name evidence="2" type="ORF">GCM10014713_46770</name>
</gene>
<evidence type="ECO:0000256" key="1">
    <source>
        <dbReference type="SAM" id="MobiDB-lite"/>
    </source>
</evidence>